<protein>
    <recommendedName>
        <fullName evidence="3">Outer membrane protein beta-barrel domain-containing protein</fullName>
    </recommendedName>
</protein>
<evidence type="ECO:0000313" key="2">
    <source>
        <dbReference type="Proteomes" id="UP000438760"/>
    </source>
</evidence>
<dbReference type="OrthoDB" id="675324at2"/>
<proteinExistence type="predicted"/>
<dbReference type="Proteomes" id="UP000438760">
    <property type="component" value="Unassembled WGS sequence"/>
</dbReference>
<evidence type="ECO:0000313" key="1">
    <source>
        <dbReference type="EMBL" id="MTG98736.1"/>
    </source>
</evidence>
<sequence>MFIRKIIIAVIAVLLSTLVGVKAQESPVLSKGSLPLVLESLVGNRGGFFEVVINKKFESVPKLGLFSVSNLVAEFDKKDFDDVMSQGYLTYNVVRGLDIMGGYFYTDVTGLRASAALSYTKANAEYTFNINPRIDLQSNPIQETALFVEYKPVIDTNWKYYYRLQGLYGFTPDNGDHARSYIKLRAGVTYKEVDFGLASNFDWYGPDKDNYNNIGVFVSARLY</sequence>
<name>A0A6I3LML3_9FLAO</name>
<gene>
    <name evidence="1" type="ORF">GJV76_11450</name>
</gene>
<organism evidence="1 2">
    <name type="scientific">Myroides albus</name>
    <dbReference type="NCBI Taxonomy" id="2562892"/>
    <lineage>
        <taxon>Bacteria</taxon>
        <taxon>Pseudomonadati</taxon>
        <taxon>Bacteroidota</taxon>
        <taxon>Flavobacteriia</taxon>
        <taxon>Flavobacteriales</taxon>
        <taxon>Flavobacteriaceae</taxon>
        <taxon>Myroides</taxon>
    </lineage>
</organism>
<keyword evidence="2" id="KW-1185">Reference proteome</keyword>
<evidence type="ECO:0008006" key="3">
    <source>
        <dbReference type="Google" id="ProtNLM"/>
    </source>
</evidence>
<accession>A0A6I3LML3</accession>
<comment type="caution">
    <text evidence="1">The sequence shown here is derived from an EMBL/GenBank/DDBJ whole genome shotgun (WGS) entry which is preliminary data.</text>
</comment>
<reference evidence="1 2" key="1">
    <citation type="submission" date="2019-11" db="EMBL/GenBank/DDBJ databases">
        <title>Genome of Strain BIT-d1.</title>
        <authorList>
            <person name="Yang Y."/>
        </authorList>
    </citation>
    <scope>NUCLEOTIDE SEQUENCE [LARGE SCALE GENOMIC DNA]</scope>
    <source>
        <strain evidence="1 2">BIT-d1</strain>
    </source>
</reference>
<dbReference type="EMBL" id="WMJX01000027">
    <property type="protein sequence ID" value="MTG98736.1"/>
    <property type="molecule type" value="Genomic_DNA"/>
</dbReference>
<dbReference type="RefSeq" id="WP_155092758.1">
    <property type="nucleotide sequence ID" value="NZ_WMJX01000027.1"/>
</dbReference>
<dbReference type="AlphaFoldDB" id="A0A6I3LML3"/>